<keyword evidence="2" id="KW-1185">Reference proteome</keyword>
<dbReference type="AlphaFoldDB" id="A0A917N5W3"/>
<protein>
    <submittedName>
        <fullName evidence="1">Uncharacterized protein</fullName>
    </submittedName>
</protein>
<sequence>MKKKQLAKLKKQFRPSFDQARHQLFREMEKQALALYDLPVKVGIKLENKAEMAIEFLGETTRDQIISVPLDENFIVVVKRIQQSENGLLERFSQKLVEEFASYWHASVRPNNANSEVQTETAAKEVQDAPQNVVVKDETVTEQPVEEVVIEETPTTAVEASVLDAFKEAIAKFPKFDVVQADNVVTVIEKTSKEDRLLATISTTEANQVTIEPALERKYKLKLEVIPVIEDFASKMPLA</sequence>
<reference evidence="1" key="2">
    <citation type="submission" date="2020-09" db="EMBL/GenBank/DDBJ databases">
        <authorList>
            <person name="Sun Q."/>
            <person name="Sedlacek I."/>
        </authorList>
    </citation>
    <scope>NUCLEOTIDE SEQUENCE</scope>
    <source>
        <strain evidence="1">CCM 8433</strain>
    </source>
</reference>
<proteinExistence type="predicted"/>
<dbReference type="RefSeq" id="WP_188368561.1">
    <property type="nucleotide sequence ID" value="NZ_BMDT01000016.1"/>
</dbReference>
<dbReference type="EMBL" id="BMDT01000016">
    <property type="protein sequence ID" value="GGI66741.1"/>
    <property type="molecule type" value="Genomic_DNA"/>
</dbReference>
<reference evidence="1" key="1">
    <citation type="journal article" date="2014" name="Int. J. Syst. Evol. Microbiol.">
        <title>Complete genome sequence of Corynebacterium casei LMG S-19264T (=DSM 44701T), isolated from a smear-ripened cheese.</title>
        <authorList>
            <consortium name="US DOE Joint Genome Institute (JGI-PGF)"/>
            <person name="Walter F."/>
            <person name="Albersmeier A."/>
            <person name="Kalinowski J."/>
            <person name="Ruckert C."/>
        </authorList>
    </citation>
    <scope>NUCLEOTIDE SEQUENCE</scope>
    <source>
        <strain evidence="1">CCM 8433</strain>
    </source>
</reference>
<dbReference type="Proteomes" id="UP000622610">
    <property type="component" value="Unassembled WGS sequence"/>
</dbReference>
<comment type="caution">
    <text evidence="1">The sequence shown here is derived from an EMBL/GenBank/DDBJ whole genome shotgun (WGS) entry which is preliminary data.</text>
</comment>
<evidence type="ECO:0000313" key="2">
    <source>
        <dbReference type="Proteomes" id="UP000622610"/>
    </source>
</evidence>
<accession>A0A917N5W3</accession>
<gene>
    <name evidence="1" type="ORF">GCM10011482_23950</name>
</gene>
<name>A0A917N5W3_9ENTE</name>
<evidence type="ECO:0000313" key="1">
    <source>
        <dbReference type="EMBL" id="GGI66741.1"/>
    </source>
</evidence>
<organism evidence="1 2">
    <name type="scientific">Enterococcus alcedinis</name>
    <dbReference type="NCBI Taxonomy" id="1274384"/>
    <lineage>
        <taxon>Bacteria</taxon>
        <taxon>Bacillati</taxon>
        <taxon>Bacillota</taxon>
        <taxon>Bacilli</taxon>
        <taxon>Lactobacillales</taxon>
        <taxon>Enterococcaceae</taxon>
        <taxon>Enterococcus</taxon>
    </lineage>
</organism>